<accession>A0AAV5MH54</accession>
<evidence type="ECO:0000313" key="2">
    <source>
        <dbReference type="Proteomes" id="UP001054252"/>
    </source>
</evidence>
<proteinExistence type="predicted"/>
<dbReference type="EMBL" id="BPVZ01000292">
    <property type="protein sequence ID" value="GKV49266.1"/>
    <property type="molecule type" value="Genomic_DNA"/>
</dbReference>
<organism evidence="1 2">
    <name type="scientific">Rubroshorea leprosula</name>
    <dbReference type="NCBI Taxonomy" id="152421"/>
    <lineage>
        <taxon>Eukaryota</taxon>
        <taxon>Viridiplantae</taxon>
        <taxon>Streptophyta</taxon>
        <taxon>Embryophyta</taxon>
        <taxon>Tracheophyta</taxon>
        <taxon>Spermatophyta</taxon>
        <taxon>Magnoliopsida</taxon>
        <taxon>eudicotyledons</taxon>
        <taxon>Gunneridae</taxon>
        <taxon>Pentapetalae</taxon>
        <taxon>rosids</taxon>
        <taxon>malvids</taxon>
        <taxon>Malvales</taxon>
        <taxon>Dipterocarpaceae</taxon>
        <taxon>Rubroshorea</taxon>
    </lineage>
</organism>
<evidence type="ECO:0000313" key="1">
    <source>
        <dbReference type="EMBL" id="GKV49266.1"/>
    </source>
</evidence>
<comment type="caution">
    <text evidence="1">The sequence shown here is derived from an EMBL/GenBank/DDBJ whole genome shotgun (WGS) entry which is preliminary data.</text>
</comment>
<name>A0AAV5MH54_9ROSI</name>
<sequence length="81" mass="8892">MPQMAYPDAVAGDPVPVSGNLNSVPKSLDSCKVCANAWYLQMSASLTLLRAYLNFKGGQWEDSKGLLGKLFPNWRQNFAGR</sequence>
<dbReference type="AlphaFoldDB" id="A0AAV5MH54"/>
<dbReference type="Proteomes" id="UP001054252">
    <property type="component" value="Unassembled WGS sequence"/>
</dbReference>
<protein>
    <submittedName>
        <fullName evidence="1">Uncharacterized protein</fullName>
    </submittedName>
</protein>
<keyword evidence="2" id="KW-1185">Reference proteome</keyword>
<gene>
    <name evidence="1" type="ORF">SLEP1_g56027</name>
</gene>
<reference evidence="1 2" key="1">
    <citation type="journal article" date="2021" name="Commun. Biol.">
        <title>The genome of Shorea leprosula (Dipterocarpaceae) highlights the ecological relevance of drought in aseasonal tropical rainforests.</title>
        <authorList>
            <person name="Ng K.K.S."/>
            <person name="Kobayashi M.J."/>
            <person name="Fawcett J.A."/>
            <person name="Hatakeyama M."/>
            <person name="Paape T."/>
            <person name="Ng C.H."/>
            <person name="Ang C.C."/>
            <person name="Tnah L.H."/>
            <person name="Lee C.T."/>
            <person name="Nishiyama T."/>
            <person name="Sese J."/>
            <person name="O'Brien M.J."/>
            <person name="Copetti D."/>
            <person name="Mohd Noor M.I."/>
            <person name="Ong R.C."/>
            <person name="Putra M."/>
            <person name="Sireger I.Z."/>
            <person name="Indrioko S."/>
            <person name="Kosugi Y."/>
            <person name="Izuno A."/>
            <person name="Isagi Y."/>
            <person name="Lee S.L."/>
            <person name="Shimizu K.K."/>
        </authorList>
    </citation>
    <scope>NUCLEOTIDE SEQUENCE [LARGE SCALE GENOMIC DNA]</scope>
    <source>
        <strain evidence="1">214</strain>
    </source>
</reference>